<protein>
    <recommendedName>
        <fullName evidence="1">AB hydrolase-1 domain-containing protein</fullName>
    </recommendedName>
</protein>
<dbReference type="PANTHER" id="PTHR43798:SF33">
    <property type="entry name" value="HYDROLASE, PUTATIVE (AFU_ORTHOLOGUE AFUA_2G14860)-RELATED"/>
    <property type="match status" value="1"/>
</dbReference>
<dbReference type="AlphaFoldDB" id="A0A0F9N4Q5"/>
<organism evidence="2">
    <name type="scientific">marine sediment metagenome</name>
    <dbReference type="NCBI Taxonomy" id="412755"/>
    <lineage>
        <taxon>unclassified sequences</taxon>
        <taxon>metagenomes</taxon>
        <taxon>ecological metagenomes</taxon>
    </lineage>
</organism>
<accession>A0A0F9N4Q5</accession>
<comment type="caution">
    <text evidence="2">The sequence shown here is derived from an EMBL/GenBank/DDBJ whole genome shotgun (WGS) entry which is preliminary data.</text>
</comment>
<evidence type="ECO:0000313" key="2">
    <source>
        <dbReference type="EMBL" id="KKN14560.1"/>
    </source>
</evidence>
<reference evidence="2" key="1">
    <citation type="journal article" date="2015" name="Nature">
        <title>Complex archaea that bridge the gap between prokaryotes and eukaryotes.</title>
        <authorList>
            <person name="Spang A."/>
            <person name="Saw J.H."/>
            <person name="Jorgensen S.L."/>
            <person name="Zaremba-Niedzwiedzka K."/>
            <person name="Martijn J."/>
            <person name="Lind A.E."/>
            <person name="van Eijk R."/>
            <person name="Schleper C."/>
            <person name="Guy L."/>
            <person name="Ettema T.J."/>
        </authorList>
    </citation>
    <scope>NUCLEOTIDE SEQUENCE</scope>
</reference>
<name>A0A0F9N4Q5_9ZZZZ</name>
<dbReference type="SUPFAM" id="SSF53474">
    <property type="entry name" value="alpha/beta-Hydrolases"/>
    <property type="match status" value="1"/>
</dbReference>
<dbReference type="GO" id="GO:0016020">
    <property type="term" value="C:membrane"/>
    <property type="evidence" value="ECO:0007669"/>
    <property type="project" value="TreeGrafter"/>
</dbReference>
<evidence type="ECO:0000259" key="1">
    <source>
        <dbReference type="Pfam" id="PF00561"/>
    </source>
</evidence>
<proteinExistence type="predicted"/>
<gene>
    <name evidence="2" type="ORF">LCGC14_0994880</name>
</gene>
<dbReference type="InterPro" id="IPR029058">
    <property type="entry name" value="AB_hydrolase_fold"/>
</dbReference>
<dbReference type="PANTHER" id="PTHR43798">
    <property type="entry name" value="MONOACYLGLYCEROL LIPASE"/>
    <property type="match status" value="1"/>
</dbReference>
<sequence>MPYFSPQKTIEIYYEISGSINGPKIVLIHGLFLNSDCWRFQLPDFESKFNILQFDLRGHGRSTKPKKRFTIRNYVDDMHALLKHLDWTNDLYLVGHSLGGMVALVYGIENPSHVKKMVVADSFCFISQEAITDVLGRVNSSKLEKFALGISVRGLSPYNEDTAKFVAKTVTDHMTKKDCLRATAASAGFNICENLKSLKLPVLVLVGKKDITTPVWASEMIHEWLPQSELVILPDAGHLIILDHPIEFNNQVISFWAK</sequence>
<dbReference type="PRINTS" id="PR00111">
    <property type="entry name" value="ABHYDROLASE"/>
</dbReference>
<dbReference type="Gene3D" id="3.40.50.1820">
    <property type="entry name" value="alpha/beta hydrolase"/>
    <property type="match status" value="1"/>
</dbReference>
<feature type="domain" description="AB hydrolase-1" evidence="1">
    <location>
        <begin position="196"/>
        <end position="245"/>
    </location>
</feature>
<dbReference type="Pfam" id="PF00561">
    <property type="entry name" value="Abhydrolase_1"/>
    <property type="match status" value="2"/>
</dbReference>
<feature type="domain" description="AB hydrolase-1" evidence="1">
    <location>
        <begin position="25"/>
        <end position="122"/>
    </location>
</feature>
<dbReference type="InterPro" id="IPR050266">
    <property type="entry name" value="AB_hydrolase_sf"/>
</dbReference>
<dbReference type="InterPro" id="IPR000073">
    <property type="entry name" value="AB_hydrolase_1"/>
</dbReference>
<dbReference type="EMBL" id="LAZR01003804">
    <property type="protein sequence ID" value="KKN14560.1"/>
    <property type="molecule type" value="Genomic_DNA"/>
</dbReference>